<dbReference type="GO" id="GO:0005737">
    <property type="term" value="C:cytoplasm"/>
    <property type="evidence" value="ECO:0007669"/>
    <property type="project" value="TreeGrafter"/>
</dbReference>
<name>A0A8G1XFJ1_9ACTN</name>
<dbReference type="EMBL" id="RJVJ01000001">
    <property type="protein sequence ID" value="ROR46506.1"/>
    <property type="molecule type" value="Genomic_DNA"/>
</dbReference>
<dbReference type="Proteomes" id="UP000267408">
    <property type="component" value="Unassembled WGS sequence"/>
</dbReference>
<dbReference type="InterPro" id="IPR006076">
    <property type="entry name" value="FAD-dep_OxRdtase"/>
</dbReference>
<accession>A0A8G1XFJ1</accession>
<sequence>MNDQQLDQLLDAASPVALWLDTDERPPARPALFGAARADLVVVGGGFTGLWTALRAKERDPDRSVLLIEAGRIGDAASGRNGGFCEASLTHGEPNGVDRWPEEFDELQRLGRENLAALIETVERYGIDCRMEAPDTLRVATAPHQVQGLGPGTPGFLGQDAVRALVDSPTYLAARASAGDCVLIDPARLVWGLADAAERLGVRIVENTPVRNISERGTGLWVDTAGGKVATDRVALATNAFRPLLQRLSLFTVPVYDYVLATEPLTAQQLASVGWSGRQGISDSGNQFHYYRLTPDNRILWGGYDAIYHYGRRIHPDLDDRRATHRLLARQFYDTFPQLADVRFSHRWGGVIDTSTRFCAFFGTARKNRVAYALGFTGLGVAATRFAADVMLDLLDGQDTERTRTTMVRRRPLPFPPEPLAWIGIQLTRRSLAAEDRRGRRNLWLRALDRLGLGFDS</sequence>
<proteinExistence type="predicted"/>
<dbReference type="SUPFAM" id="SSF51905">
    <property type="entry name" value="FAD/NAD(P)-binding domain"/>
    <property type="match status" value="1"/>
</dbReference>
<evidence type="ECO:0000313" key="2">
    <source>
        <dbReference type="EMBL" id="ROR46506.1"/>
    </source>
</evidence>
<dbReference type="OrthoDB" id="9805852at2"/>
<dbReference type="InterPro" id="IPR036188">
    <property type="entry name" value="FAD/NAD-bd_sf"/>
</dbReference>
<organism evidence="2 3">
    <name type="scientific">Kitasatospora cineracea</name>
    <dbReference type="NCBI Taxonomy" id="88074"/>
    <lineage>
        <taxon>Bacteria</taxon>
        <taxon>Bacillati</taxon>
        <taxon>Actinomycetota</taxon>
        <taxon>Actinomycetes</taxon>
        <taxon>Kitasatosporales</taxon>
        <taxon>Streptomycetaceae</taxon>
        <taxon>Kitasatospora</taxon>
    </lineage>
</organism>
<comment type="caution">
    <text evidence="2">The sequence shown here is derived from an EMBL/GenBank/DDBJ whole genome shotgun (WGS) entry which is preliminary data.</text>
</comment>
<dbReference type="Gene3D" id="3.30.9.10">
    <property type="entry name" value="D-Amino Acid Oxidase, subunit A, domain 2"/>
    <property type="match status" value="1"/>
</dbReference>
<dbReference type="PANTHER" id="PTHR13847:SF281">
    <property type="entry name" value="FAD DEPENDENT OXIDOREDUCTASE DOMAIN-CONTAINING PROTEIN"/>
    <property type="match status" value="1"/>
</dbReference>
<dbReference type="PANTHER" id="PTHR13847">
    <property type="entry name" value="SARCOSINE DEHYDROGENASE-RELATED"/>
    <property type="match status" value="1"/>
</dbReference>
<protein>
    <submittedName>
        <fullName evidence="2">Glycine/D-amino acid oxidase-like deaminating enzyme</fullName>
    </submittedName>
</protein>
<gene>
    <name evidence="2" type="ORF">EDD39_4781</name>
</gene>
<reference evidence="2 3" key="1">
    <citation type="submission" date="2018-11" db="EMBL/GenBank/DDBJ databases">
        <title>Sequencing the genomes of 1000 actinobacteria strains.</title>
        <authorList>
            <person name="Klenk H.-P."/>
        </authorList>
    </citation>
    <scope>NUCLEOTIDE SEQUENCE [LARGE SCALE GENOMIC DNA]</scope>
    <source>
        <strain evidence="2 3">DSM 44780</strain>
    </source>
</reference>
<dbReference type="Gene3D" id="3.50.50.60">
    <property type="entry name" value="FAD/NAD(P)-binding domain"/>
    <property type="match status" value="1"/>
</dbReference>
<dbReference type="RefSeq" id="WP_123559149.1">
    <property type="nucleotide sequence ID" value="NZ_RJVJ01000001.1"/>
</dbReference>
<dbReference type="AlphaFoldDB" id="A0A8G1XFJ1"/>
<evidence type="ECO:0000259" key="1">
    <source>
        <dbReference type="Pfam" id="PF01266"/>
    </source>
</evidence>
<evidence type="ECO:0000313" key="3">
    <source>
        <dbReference type="Proteomes" id="UP000267408"/>
    </source>
</evidence>
<dbReference type="Pfam" id="PF01266">
    <property type="entry name" value="DAO"/>
    <property type="match status" value="1"/>
</dbReference>
<feature type="domain" description="FAD dependent oxidoreductase" evidence="1">
    <location>
        <begin position="39"/>
        <end position="393"/>
    </location>
</feature>